<sequence>MFVMHIRYILRLSIETIAPPNEFNRCLVVRGAIQNEALHRHNDGAGLLAQAICRSAAPTYRLLPMQILMQMMPTRQYDALRESSEQTNRVGAISFCRRRSYVTITLLRQRRDGGGSPGARERRPVPATSTLLFGCCFGCRAS</sequence>
<dbReference type="WBParaSite" id="PSAMB.scaffold4744size13664.g25083.t1">
    <property type="protein sequence ID" value="PSAMB.scaffold4744size13664.g25083.t1"/>
    <property type="gene ID" value="PSAMB.scaffold4744size13664.g25083"/>
</dbReference>
<protein>
    <submittedName>
        <fullName evidence="2">Uncharacterized protein</fullName>
    </submittedName>
</protein>
<name>A0A914WNT5_9BILA</name>
<reference evidence="2" key="1">
    <citation type="submission" date="2022-11" db="UniProtKB">
        <authorList>
            <consortium name="WormBaseParasite"/>
        </authorList>
    </citation>
    <scope>IDENTIFICATION</scope>
</reference>
<proteinExistence type="predicted"/>
<evidence type="ECO:0000313" key="2">
    <source>
        <dbReference type="WBParaSite" id="PSAMB.scaffold4744size13664.g25083.t1"/>
    </source>
</evidence>
<evidence type="ECO:0000313" key="1">
    <source>
        <dbReference type="Proteomes" id="UP000887566"/>
    </source>
</evidence>
<organism evidence="1 2">
    <name type="scientific">Plectus sambesii</name>
    <dbReference type="NCBI Taxonomy" id="2011161"/>
    <lineage>
        <taxon>Eukaryota</taxon>
        <taxon>Metazoa</taxon>
        <taxon>Ecdysozoa</taxon>
        <taxon>Nematoda</taxon>
        <taxon>Chromadorea</taxon>
        <taxon>Plectida</taxon>
        <taxon>Plectina</taxon>
        <taxon>Plectoidea</taxon>
        <taxon>Plectidae</taxon>
        <taxon>Plectus</taxon>
    </lineage>
</organism>
<dbReference type="Proteomes" id="UP000887566">
    <property type="component" value="Unplaced"/>
</dbReference>
<dbReference type="AlphaFoldDB" id="A0A914WNT5"/>
<accession>A0A914WNT5</accession>
<keyword evidence="1" id="KW-1185">Reference proteome</keyword>